<dbReference type="RefSeq" id="XP_003646932.1">
    <property type="nucleotide sequence ID" value="XM_003646884.1"/>
</dbReference>
<dbReference type="FunCoup" id="I6NDH3">
    <property type="interactions" value="58"/>
</dbReference>
<dbReference type="PANTHER" id="PTHR22754:SF32">
    <property type="entry name" value="DISCO-INTERACTING PROTEIN 2"/>
    <property type="match status" value="1"/>
</dbReference>
<dbReference type="OMA" id="LVWTYWT"/>
<reference evidence="5 6" key="1">
    <citation type="journal article" date="2011" name="G3 (Bethesda)">
        <title>Genome evolution in the Eremothecium clade of the Saccharomyces complex revealed by comparative genomics.</title>
        <authorList>
            <person name="Wendland J."/>
            <person name="Walther A."/>
        </authorList>
    </citation>
    <scope>NUCLEOTIDE SEQUENCE [LARGE SCALE GENOMIC DNA]</scope>
    <source>
        <strain evidence="6">CBS 270.75 / DBVPG 7215 / KCTC 17166 / NRRL Y-17582</strain>
    </source>
</reference>
<gene>
    <name evidence="5" type="ordered locus">Ecym_5357</name>
</gene>
<dbReference type="GO" id="GO:0006970">
    <property type="term" value="P:response to osmotic stress"/>
    <property type="evidence" value="ECO:0007669"/>
    <property type="project" value="EnsemblFungi"/>
</dbReference>
<dbReference type="GO" id="GO:0046339">
    <property type="term" value="P:diacylglycerol metabolic process"/>
    <property type="evidence" value="ECO:0007669"/>
    <property type="project" value="EnsemblFungi"/>
</dbReference>
<dbReference type="InterPro" id="IPR042099">
    <property type="entry name" value="ANL_N_sf"/>
</dbReference>
<feature type="compositionally biased region" description="Low complexity" evidence="1">
    <location>
        <begin position="53"/>
        <end position="74"/>
    </location>
</feature>
<proteinExistence type="predicted"/>
<dbReference type="Proteomes" id="UP000006790">
    <property type="component" value="Chromosome 5"/>
</dbReference>
<feature type="region of interest" description="Disordered" evidence="1">
    <location>
        <begin position="53"/>
        <end position="107"/>
    </location>
</feature>
<dbReference type="GO" id="GO:0005829">
    <property type="term" value="C:cytosol"/>
    <property type="evidence" value="ECO:0007669"/>
    <property type="project" value="TreeGrafter"/>
</dbReference>
<evidence type="ECO:0000256" key="1">
    <source>
        <dbReference type="SAM" id="MobiDB-lite"/>
    </source>
</evidence>
<dbReference type="InterPro" id="IPR056881">
    <property type="entry name" value="Mug62_dom"/>
</dbReference>
<evidence type="ECO:0000259" key="3">
    <source>
        <dbReference type="Pfam" id="PF23024"/>
    </source>
</evidence>
<dbReference type="GO" id="GO:0097576">
    <property type="term" value="P:vacuole fusion"/>
    <property type="evidence" value="ECO:0007669"/>
    <property type="project" value="EnsemblFungi"/>
</dbReference>
<evidence type="ECO:0000313" key="6">
    <source>
        <dbReference type="Proteomes" id="UP000006790"/>
    </source>
</evidence>
<feature type="compositionally biased region" description="Polar residues" evidence="1">
    <location>
        <begin position="94"/>
        <end position="107"/>
    </location>
</feature>
<dbReference type="InParanoid" id="I6NDH3"/>
<evidence type="ECO:0000259" key="2">
    <source>
        <dbReference type="Pfam" id="PF00501"/>
    </source>
</evidence>
<dbReference type="InterPro" id="IPR000873">
    <property type="entry name" value="AMP-dep_synth/lig_dom"/>
</dbReference>
<dbReference type="PANTHER" id="PTHR22754">
    <property type="entry name" value="DISCO-INTERACTING PROTEIN 2 DIP2 -RELATED"/>
    <property type="match status" value="1"/>
</dbReference>
<dbReference type="GO" id="GO:1990816">
    <property type="term" value="C:vacuole-mitochondrion membrane contact site"/>
    <property type="evidence" value="ECO:0007669"/>
    <property type="project" value="EnsemblFungi"/>
</dbReference>
<dbReference type="Pfam" id="PF00501">
    <property type="entry name" value="AMP-binding"/>
    <property type="match status" value="1"/>
</dbReference>
<keyword evidence="6" id="KW-1185">Reference proteome</keyword>
<dbReference type="STRING" id="931890.I6NDH3"/>
<dbReference type="Pfam" id="PF23024">
    <property type="entry name" value="AMP-dom_DIP2-like"/>
    <property type="match status" value="1"/>
</dbReference>
<evidence type="ECO:0000313" key="5">
    <source>
        <dbReference type="EMBL" id="AET40115.1"/>
    </source>
</evidence>
<organism evidence="5 6">
    <name type="scientific">Eremothecium cymbalariae (strain CBS 270.75 / DBVPG 7215 / KCTC 17166 / NRRL Y-17582)</name>
    <name type="common">Yeast</name>
    <dbReference type="NCBI Taxonomy" id="931890"/>
    <lineage>
        <taxon>Eukaryota</taxon>
        <taxon>Fungi</taxon>
        <taxon>Dikarya</taxon>
        <taxon>Ascomycota</taxon>
        <taxon>Saccharomycotina</taxon>
        <taxon>Saccharomycetes</taxon>
        <taxon>Saccharomycetales</taxon>
        <taxon>Saccharomycetaceae</taxon>
        <taxon>Eremothecium</taxon>
    </lineage>
</organism>
<dbReference type="GeneID" id="11471987"/>
<dbReference type="SUPFAM" id="SSF56801">
    <property type="entry name" value="Acetyl-CoA synthetase-like"/>
    <property type="match status" value="2"/>
</dbReference>
<feature type="domain" description="AMP-dependent synthetase/ligase" evidence="2">
    <location>
        <begin position="174"/>
        <end position="495"/>
    </location>
</feature>
<feature type="domain" description="Meiotically up-regulated gene 62 protein-like alpha-beta" evidence="4">
    <location>
        <begin position="743"/>
        <end position="895"/>
    </location>
</feature>
<sequence>MDFSIPRNISPDALTKLQSIIRDFHEGNLTARGYNSKRQQVLERESQVCSVSPVKDSASVSSSQQPQHHISSFPLSPGSAISQSYTSHTRDHSVTSTARTSATHDIQSMTSQSLYRVTTSNSNPVSHNLSPHDLQYYNPNYGNNSYRPMIPLLPRINDQSQFLKESLPSILRARSQVYERETAILGINSRGKETSISWDKLYLRAEKVAHELGKIKPRKTEKILLWYDGGETIEFSVALLGCFIAGLIGVPVSFETYTLNEIIEIIKQTNAKLILISEECMKQLDNLHVSSNSKLHLTKSDFFSRLTFVKTDDLGVYSRAKKASPVFSIPSVSYIEFSRTPLGKLSGVVMKHKVLWRQFENLTDILNSRAKSNWKKGSIKCPYKDGKRSSSRYVILSSLDPTRSTGLVLGTLFNIFSGNLLICVHANLLKRPGIYEYLINKYRADVLLNDPLQLKQVVINYLENPESTISKKSKIDFSCIKLCLTSCTTIDTEVADMIVHKWLKNLGCMDASQAYSPMLTLLDFGGIFISVRDQLGRMENFPLHDPKLRLQDDVFIDKEQLKDNIVQPSISAMINSSSSIKDFLRLTTFGYPIPDSTICVVDPDTRVLVEDLTVGEIWISAPSVTDEFYHMERLTDFVFNAKLNFKKMISTLESSEEKFKSESYMANIERLDTIMTLVPPQTSFLRTKLIGFIHNGKIYTLSLIEDMFLQNKLIRLQNWSHTSDVNRSIKENPKNNRISALSKSSLSLGPKRIVQTFYLQHISENLVRTVDKVSEVSAFELGHKNYEHYLVMVVESFLANNAILNQGSSNTNMYAMHEKLAMEQKMNDLTEQIYKILWIFHKIQPFCCLVVPPDSLPRRYCSMEIANRTVESRFLSGKLNSKFVKFQLDNVILDFVPHSSYYNESIFSEHLSKLRHHALSMHIVETLGIPPESTWQTSGLDYKKDSYDEDTGEPLTGFNTIMDILEWRTSRHATDFAFSNGSDYHIAGGSADQYRKLSWEKISSLIACFIKKIVDSKNPLKRGDHVIIMCENTVDYVAIVLACFYCRLVIIPLPLLHDTHSEAEVTFLMNVIMNYDVKRIFVDQKVENLLEQNSQISILLKKIKNQLPKITTITKVKRRSGLLPKQYQFILEEQYGTLSTQEACVVWINRDDDRSAALNVIMSHSTLLKMCKVLKETLKMTKDKHIMSVCFFTRGIGFLYSCLLGIFVGASTSLFSSTELINNPKNLLIGLQNTNVKDIVLSPDVLYMIMDRGSAILENQGKIVSSNEKGKKESKSLSVLKPYFLRHVENIMIPFTGRPRFRAIEALIGKYPLAGATHLQVNYVYEHRFNPFISLRSYLGILPIDIYLDPVSLREGIVNELDPLVVSSSVLKNAIHLQDSGIVSACTEVSIVNPETLEQCYENEIGEIWCCSEANVFDYSICSPSRTSSSREVTGINKRSKITRDLFISQQFRSKIKNQDDIGLSYLRTGDLGFIKTVERIDSKGGSMNLSVLYVLGSINETVEILGLTHFVIDLETTVLKTHPSIENCIIVKTGGLLSCLIECNSNSEIPQYSNITPLVVSLLLKQHGVVLDLCCFVKLKSLNYIVKDWQKNRSQLLEDWLNKKLTIEAQYGVNVGENNSIYLLSDFEKVQ</sequence>
<dbReference type="Pfam" id="PF24919">
    <property type="entry name" value="Mug62"/>
    <property type="match status" value="1"/>
</dbReference>
<dbReference type="Gene3D" id="3.40.50.12780">
    <property type="entry name" value="N-terminal domain of ligase-like"/>
    <property type="match status" value="3"/>
</dbReference>
<protein>
    <submittedName>
        <fullName evidence="5">Uncharacterized protein</fullName>
    </submittedName>
</protein>
<dbReference type="eggNOG" id="KOG3628">
    <property type="taxonomic scope" value="Eukaryota"/>
</dbReference>
<evidence type="ECO:0000259" key="4">
    <source>
        <dbReference type="Pfam" id="PF24919"/>
    </source>
</evidence>
<accession>I6NDH3</accession>
<dbReference type="EMBL" id="CP002501">
    <property type="protein sequence ID" value="AET40115.1"/>
    <property type="molecule type" value="Genomic_DNA"/>
</dbReference>
<dbReference type="OrthoDB" id="69964at2759"/>
<dbReference type="KEGG" id="erc:Ecym_5357"/>
<name>I6NDH3_ERECY</name>
<feature type="domain" description="AMP-binding enzyme C-terminal" evidence="3">
    <location>
        <begin position="1500"/>
        <end position="1611"/>
    </location>
</feature>
<dbReference type="HOGENOM" id="CLU_000737_0_0_1"/>
<dbReference type="InterPro" id="IPR025110">
    <property type="entry name" value="AMP-bd_C"/>
</dbReference>